<organism evidence="8 9">
    <name type="scientific">Anaerocolumna chitinilytica</name>
    <dbReference type="NCBI Taxonomy" id="1727145"/>
    <lineage>
        <taxon>Bacteria</taxon>
        <taxon>Bacillati</taxon>
        <taxon>Bacillota</taxon>
        <taxon>Clostridia</taxon>
        <taxon>Lachnospirales</taxon>
        <taxon>Lachnospiraceae</taxon>
        <taxon>Anaerocolumna</taxon>
    </lineage>
</organism>
<name>A0A7I8DJ77_9FIRM</name>
<feature type="transmembrane region" description="Helical" evidence="6">
    <location>
        <begin position="21"/>
        <end position="44"/>
    </location>
</feature>
<keyword evidence="5 6" id="KW-0472">Membrane</keyword>
<feature type="transmembrane region" description="Helical" evidence="6">
    <location>
        <begin position="273"/>
        <end position="294"/>
    </location>
</feature>
<evidence type="ECO:0000313" key="8">
    <source>
        <dbReference type="EMBL" id="BCJ98503.1"/>
    </source>
</evidence>
<keyword evidence="3 6" id="KW-0812">Transmembrane</keyword>
<evidence type="ECO:0000256" key="5">
    <source>
        <dbReference type="ARBA" id="ARBA00023136"/>
    </source>
</evidence>
<evidence type="ECO:0000256" key="3">
    <source>
        <dbReference type="ARBA" id="ARBA00022692"/>
    </source>
</evidence>
<dbReference type="PANTHER" id="PTHR23528">
    <property type="match status" value="1"/>
</dbReference>
<keyword evidence="9" id="KW-1185">Reference proteome</keyword>
<feature type="transmembrane region" description="Helical" evidence="6">
    <location>
        <begin position="336"/>
        <end position="354"/>
    </location>
</feature>
<dbReference type="SUPFAM" id="SSF103473">
    <property type="entry name" value="MFS general substrate transporter"/>
    <property type="match status" value="1"/>
</dbReference>
<keyword evidence="2" id="KW-0813">Transport</keyword>
<dbReference type="GO" id="GO:0022857">
    <property type="term" value="F:transmembrane transporter activity"/>
    <property type="evidence" value="ECO:0007669"/>
    <property type="project" value="InterPro"/>
</dbReference>
<feature type="transmembrane region" description="Helical" evidence="6">
    <location>
        <begin position="149"/>
        <end position="172"/>
    </location>
</feature>
<protein>
    <submittedName>
        <fullName evidence="8">MFS transporter</fullName>
    </submittedName>
</protein>
<reference evidence="8 9" key="1">
    <citation type="submission" date="2020-08" db="EMBL/GenBank/DDBJ databases">
        <title>Draft genome sequencing of an Anaerocolumna strain isolated from anoxic soil subjected to BSD treatment.</title>
        <authorList>
            <person name="Uek A."/>
            <person name="Tonouchi A."/>
        </authorList>
    </citation>
    <scope>NUCLEOTIDE SEQUENCE [LARGE SCALE GENOMIC DNA]</scope>
    <source>
        <strain evidence="8 9">CTTW</strain>
    </source>
</reference>
<evidence type="ECO:0000259" key="7">
    <source>
        <dbReference type="PROSITE" id="PS50850"/>
    </source>
</evidence>
<dbReference type="PROSITE" id="PS50850">
    <property type="entry name" value="MFS"/>
    <property type="match status" value="1"/>
</dbReference>
<dbReference type="Gene3D" id="1.20.1250.20">
    <property type="entry name" value="MFS general substrate transporter like domains"/>
    <property type="match status" value="2"/>
</dbReference>
<dbReference type="AlphaFoldDB" id="A0A7I8DJ77"/>
<feature type="transmembrane region" description="Helical" evidence="6">
    <location>
        <begin position="91"/>
        <end position="110"/>
    </location>
</feature>
<proteinExistence type="predicted"/>
<gene>
    <name evidence="8" type="primary">floR</name>
    <name evidence="8" type="ORF">bsdcttw_15440</name>
</gene>
<dbReference type="KEGG" id="acht:bsdcttw_15440"/>
<feature type="transmembrane region" description="Helical" evidence="6">
    <location>
        <begin position="116"/>
        <end position="137"/>
    </location>
</feature>
<keyword evidence="4 6" id="KW-1133">Transmembrane helix</keyword>
<dbReference type="InterPro" id="IPR036259">
    <property type="entry name" value="MFS_trans_sf"/>
</dbReference>
<feature type="transmembrane region" description="Helical" evidence="6">
    <location>
        <begin position="391"/>
        <end position="412"/>
    </location>
</feature>
<feature type="transmembrane region" description="Helical" evidence="6">
    <location>
        <begin position="366"/>
        <end position="385"/>
    </location>
</feature>
<dbReference type="GO" id="GO:0005886">
    <property type="term" value="C:plasma membrane"/>
    <property type="evidence" value="ECO:0007669"/>
    <property type="project" value="UniProtKB-SubCell"/>
</dbReference>
<dbReference type="InterPro" id="IPR020846">
    <property type="entry name" value="MFS_dom"/>
</dbReference>
<evidence type="ECO:0000256" key="6">
    <source>
        <dbReference type="SAM" id="Phobius"/>
    </source>
</evidence>
<dbReference type="EMBL" id="AP023368">
    <property type="protein sequence ID" value="BCJ98503.1"/>
    <property type="molecule type" value="Genomic_DNA"/>
</dbReference>
<feature type="transmembrane region" description="Helical" evidence="6">
    <location>
        <begin position="178"/>
        <end position="198"/>
    </location>
</feature>
<comment type="subcellular location">
    <subcellularLocation>
        <location evidence="1">Cell membrane</location>
        <topology evidence="1">Multi-pass membrane protein</topology>
    </subcellularLocation>
</comment>
<dbReference type="Proteomes" id="UP000515703">
    <property type="component" value="Chromosome"/>
</dbReference>
<dbReference type="CDD" id="cd06174">
    <property type="entry name" value="MFS"/>
    <property type="match status" value="1"/>
</dbReference>
<accession>A0A7I8DJ77</accession>
<dbReference type="PANTHER" id="PTHR23528:SF1">
    <property type="entry name" value="MAJOR FACILITATOR SUPERFAMILY (MFS) PROFILE DOMAIN-CONTAINING PROTEIN"/>
    <property type="match status" value="1"/>
</dbReference>
<feature type="transmembrane region" description="Helical" evidence="6">
    <location>
        <begin position="50"/>
        <end position="70"/>
    </location>
</feature>
<sequence>MEEKILIEHKKTPFKRLVAALIIGELGLYISLLTPVMLLLTFKIMDIDPLHAAASFGMVSGVGALFALSANPVGGAISDRTCLNFGRRRTWILIGSVLGSISLIGILLSTKVWMVVVFWCCVQLFFNFAMASYTALVPDQVDESLRGSISGILGLVAPIGPILGMVIMTIMGKAPLTAKWGVLVAIGIISAIISCMMIKEGKVEYKQPENERVKLSFGEALSKIYPSPRKYPAFTWGWLTRFFVALAYCSSSYNAMMLMQRYHLSQQQTTGMTTLISIVGMAFLAVSSLFGGVLSDKYRKQKPFVISSAIVVGMGLVINAFAPTVTYIIIGYAVSSFGYGIYLAVDMALVARILPNKGDAAKDFGIMNIANTIPQSIVPFAGPILLGIGGWTFFFGALAVNGLLSAIAVIPIPEMSPKPVQEVVER</sequence>
<dbReference type="InterPro" id="IPR011701">
    <property type="entry name" value="MFS"/>
</dbReference>
<feature type="transmembrane region" description="Helical" evidence="6">
    <location>
        <begin position="306"/>
        <end position="330"/>
    </location>
</feature>
<feature type="domain" description="Major facilitator superfamily (MFS) profile" evidence="7">
    <location>
        <begin position="20"/>
        <end position="414"/>
    </location>
</feature>
<evidence type="ECO:0000313" key="9">
    <source>
        <dbReference type="Proteomes" id="UP000515703"/>
    </source>
</evidence>
<evidence type="ECO:0000256" key="4">
    <source>
        <dbReference type="ARBA" id="ARBA00022989"/>
    </source>
</evidence>
<reference evidence="8 9" key="2">
    <citation type="submission" date="2020-08" db="EMBL/GenBank/DDBJ databases">
        <authorList>
            <person name="Ueki A."/>
            <person name="Tonouchi A."/>
        </authorList>
    </citation>
    <scope>NUCLEOTIDE SEQUENCE [LARGE SCALE GENOMIC DNA]</scope>
    <source>
        <strain evidence="8 9">CTTW</strain>
    </source>
</reference>
<feature type="transmembrane region" description="Helical" evidence="6">
    <location>
        <begin position="233"/>
        <end position="253"/>
    </location>
</feature>
<dbReference type="RefSeq" id="WP_185258828.1">
    <property type="nucleotide sequence ID" value="NZ_AP023368.1"/>
</dbReference>
<evidence type="ECO:0000256" key="1">
    <source>
        <dbReference type="ARBA" id="ARBA00004651"/>
    </source>
</evidence>
<evidence type="ECO:0000256" key="2">
    <source>
        <dbReference type="ARBA" id="ARBA00022448"/>
    </source>
</evidence>
<dbReference type="Pfam" id="PF07690">
    <property type="entry name" value="MFS_1"/>
    <property type="match status" value="1"/>
</dbReference>